<comment type="caution">
    <text evidence="20">The sequence shown here is derived from an EMBL/GenBank/DDBJ whole genome shotgun (WGS) entry which is preliminary data.</text>
</comment>
<dbReference type="PANTHER" id="PTHR24416">
    <property type="entry name" value="TYROSINE-PROTEIN KINASE RECEPTOR"/>
    <property type="match status" value="1"/>
</dbReference>
<keyword evidence="2" id="KW-0808">Transferase</keyword>
<keyword evidence="16" id="KW-0460">Magnesium</keyword>
<feature type="domain" description="Protein kinase" evidence="19">
    <location>
        <begin position="202"/>
        <end position="469"/>
    </location>
</feature>
<evidence type="ECO:0000256" key="16">
    <source>
        <dbReference type="PIRSR" id="PIRSR000615-3"/>
    </source>
</evidence>
<keyword evidence="12" id="KW-0325">Glycoprotein</keyword>
<dbReference type="GO" id="GO:0005524">
    <property type="term" value="F:ATP binding"/>
    <property type="evidence" value="ECO:0007669"/>
    <property type="project" value="UniProtKB-UniRule"/>
</dbReference>
<dbReference type="PROSITE" id="PS00107">
    <property type="entry name" value="PROTEIN_KINASE_ATP"/>
    <property type="match status" value="1"/>
</dbReference>
<dbReference type="GO" id="GO:0046872">
    <property type="term" value="F:metal ion binding"/>
    <property type="evidence" value="ECO:0007669"/>
    <property type="project" value="UniProtKB-KW"/>
</dbReference>
<evidence type="ECO:0000256" key="2">
    <source>
        <dbReference type="ARBA" id="ARBA00022679"/>
    </source>
</evidence>
<feature type="binding site" evidence="16">
    <location>
        <position position="348"/>
    </location>
    <ligand>
        <name>Mg(2+)</name>
        <dbReference type="ChEBI" id="CHEBI:18420"/>
    </ligand>
</feature>
<evidence type="ECO:0000256" key="3">
    <source>
        <dbReference type="ARBA" id="ARBA00022692"/>
    </source>
</evidence>
<dbReference type="GO" id="GO:0004714">
    <property type="term" value="F:transmembrane receptor protein tyrosine kinase activity"/>
    <property type="evidence" value="ECO:0007669"/>
    <property type="project" value="UniProtKB-EC"/>
</dbReference>
<keyword evidence="11" id="KW-0675">Receptor</keyword>
<name>A0A9Q0MDM1_BLOTA</name>
<dbReference type="SUPFAM" id="SSF56112">
    <property type="entry name" value="Protein kinase-like (PK-like)"/>
    <property type="match status" value="1"/>
</dbReference>
<dbReference type="AlphaFoldDB" id="A0A9Q0MDM1"/>
<dbReference type="PROSITE" id="PS50011">
    <property type="entry name" value="PROTEIN_KINASE_DOM"/>
    <property type="match status" value="1"/>
</dbReference>
<dbReference type="GO" id="GO:0051897">
    <property type="term" value="P:positive regulation of phosphatidylinositol 3-kinase/protein kinase B signal transduction"/>
    <property type="evidence" value="ECO:0007669"/>
    <property type="project" value="TreeGrafter"/>
</dbReference>
<reference evidence="20" key="1">
    <citation type="submission" date="2022-12" db="EMBL/GenBank/DDBJ databases">
        <title>Genome assemblies of Blomia tropicalis.</title>
        <authorList>
            <person name="Cui Y."/>
        </authorList>
    </citation>
    <scope>NUCLEOTIDE SEQUENCE</scope>
    <source>
        <tissue evidence="20">Adult mites</tissue>
    </source>
</reference>
<dbReference type="InterPro" id="IPR011009">
    <property type="entry name" value="Kinase-like_dom_sf"/>
</dbReference>
<feature type="binding site" evidence="16">
    <location>
        <position position="335"/>
    </location>
    <ligand>
        <name>Mg(2+)</name>
        <dbReference type="ChEBI" id="CHEBI:18420"/>
    </ligand>
</feature>
<dbReference type="Gene3D" id="1.10.510.10">
    <property type="entry name" value="Transferase(Phosphotransferase) domain 1"/>
    <property type="match status" value="1"/>
</dbReference>
<dbReference type="InterPro" id="IPR008266">
    <property type="entry name" value="Tyr_kinase_AS"/>
</dbReference>
<dbReference type="FunFam" id="1.10.510.10:FF:000554">
    <property type="entry name" value="Predicted protein"/>
    <property type="match status" value="1"/>
</dbReference>
<feature type="region of interest" description="Disordered" evidence="18">
    <location>
        <begin position="513"/>
        <end position="533"/>
    </location>
</feature>
<dbReference type="InterPro" id="IPR017441">
    <property type="entry name" value="Protein_kinase_ATP_BS"/>
</dbReference>
<proteinExistence type="predicted"/>
<dbReference type="GO" id="GO:0005886">
    <property type="term" value="C:plasma membrane"/>
    <property type="evidence" value="ECO:0007669"/>
    <property type="project" value="UniProtKB-SubCell"/>
</dbReference>
<dbReference type="PANTHER" id="PTHR24416:SF349">
    <property type="entry name" value="TYROSINE-PROTEIN KINASE RYK"/>
    <property type="match status" value="1"/>
</dbReference>
<evidence type="ECO:0000256" key="4">
    <source>
        <dbReference type="ARBA" id="ARBA00022729"/>
    </source>
</evidence>
<comment type="subcellular location">
    <subcellularLocation>
        <location evidence="1">Cell membrane</location>
        <topology evidence="1">Single-pass membrane protein</topology>
    </subcellularLocation>
</comment>
<evidence type="ECO:0000256" key="15">
    <source>
        <dbReference type="PIRSR" id="PIRSR000615-2"/>
    </source>
</evidence>
<protein>
    <recommendedName>
        <fullName evidence="19">Protein kinase domain-containing protein</fullName>
    </recommendedName>
</protein>
<dbReference type="InterPro" id="IPR001245">
    <property type="entry name" value="Ser-Thr/Tyr_kinase_cat_dom"/>
</dbReference>
<evidence type="ECO:0000256" key="7">
    <source>
        <dbReference type="ARBA" id="ARBA00022840"/>
    </source>
</evidence>
<keyword evidence="6" id="KW-0418">Kinase</keyword>
<sequence length="533" mass="62006">MIERRQQQHQLYDETICTNHTNMDDCHSFYDVNNEFECMWCEFWCLYRHRSPLSTKITCQHRADELEKKTREEIKVYNVLPPVVLSETPTLVTILGEKLHRHSSLVHAIVHNVTFDNDRYKCDIIKQKSNMVQCILEEIPQPISSTISSNSKKIQMKMYIDRHIYGQVFPFQLTDNPNGLLRVILDYDEQIQSQLYIEYSNIQLKAKLGDGNFGEVYRANVQRIDSDRIEEVAIKKLKRGTDLKKMKMFITEGIQMSKFQHDRILSPMAIIIDLNVGQSPSIVMPIMVNGDLCRYLRQVKVFPLDRLLTFAIQIAEGMEYLASMNVVHGDLATRNCLLDEKYQIKIGDFGLSRQMYRTDYVTIDDIYRPIRWMAIECLSNGDLKKPRLTFQSDVWSFGIVLWEIFTLGSYPYEEVSNWDLYGKLRAGYRLHRPTNCPIPVYSLMSLCWSAHLTLRPSFSELSQQLSSIFNDITQKDNIERLTHSNNNLQLYTSPYSTLADRFIFNRTSITSNNSQNSDSTIFTSSSSLSISVE</sequence>
<organism evidence="20 21">
    <name type="scientific">Blomia tropicalis</name>
    <name type="common">Mite</name>
    <dbReference type="NCBI Taxonomy" id="40697"/>
    <lineage>
        <taxon>Eukaryota</taxon>
        <taxon>Metazoa</taxon>
        <taxon>Ecdysozoa</taxon>
        <taxon>Arthropoda</taxon>
        <taxon>Chelicerata</taxon>
        <taxon>Arachnida</taxon>
        <taxon>Acari</taxon>
        <taxon>Acariformes</taxon>
        <taxon>Sarcoptiformes</taxon>
        <taxon>Astigmata</taxon>
        <taxon>Glycyphagoidea</taxon>
        <taxon>Echimyopodidae</taxon>
        <taxon>Blomia</taxon>
    </lineage>
</organism>
<comment type="catalytic activity">
    <reaction evidence="13">
        <text>L-tyrosyl-[protein] + ATP = O-phospho-L-tyrosyl-[protein] + ADP + H(+)</text>
        <dbReference type="Rhea" id="RHEA:10596"/>
        <dbReference type="Rhea" id="RHEA-COMP:10136"/>
        <dbReference type="Rhea" id="RHEA-COMP:20101"/>
        <dbReference type="ChEBI" id="CHEBI:15378"/>
        <dbReference type="ChEBI" id="CHEBI:30616"/>
        <dbReference type="ChEBI" id="CHEBI:46858"/>
        <dbReference type="ChEBI" id="CHEBI:61978"/>
        <dbReference type="ChEBI" id="CHEBI:456216"/>
        <dbReference type="EC" id="2.7.10.1"/>
    </reaction>
</comment>
<feature type="compositionally biased region" description="Low complexity" evidence="18">
    <location>
        <begin position="514"/>
        <end position="533"/>
    </location>
</feature>
<evidence type="ECO:0000313" key="21">
    <source>
        <dbReference type="Proteomes" id="UP001142055"/>
    </source>
</evidence>
<evidence type="ECO:0000256" key="14">
    <source>
        <dbReference type="PIRSR" id="PIRSR000615-1"/>
    </source>
</evidence>
<evidence type="ECO:0000256" key="10">
    <source>
        <dbReference type="ARBA" id="ARBA00023137"/>
    </source>
</evidence>
<dbReference type="OMA" id="LYDETIC"/>
<dbReference type="InterPro" id="IPR013783">
    <property type="entry name" value="Ig-like_fold"/>
</dbReference>
<evidence type="ECO:0000256" key="9">
    <source>
        <dbReference type="ARBA" id="ARBA00023136"/>
    </source>
</evidence>
<keyword evidence="9" id="KW-0472">Membrane</keyword>
<evidence type="ECO:0000256" key="6">
    <source>
        <dbReference type="ARBA" id="ARBA00022777"/>
    </source>
</evidence>
<dbReference type="Proteomes" id="UP001142055">
    <property type="component" value="Chromosome 1"/>
</dbReference>
<dbReference type="PROSITE" id="PS00109">
    <property type="entry name" value="PROTEIN_KINASE_TYR"/>
    <property type="match status" value="1"/>
</dbReference>
<evidence type="ECO:0000256" key="8">
    <source>
        <dbReference type="ARBA" id="ARBA00022989"/>
    </source>
</evidence>
<evidence type="ECO:0000256" key="13">
    <source>
        <dbReference type="ARBA" id="ARBA00051243"/>
    </source>
</evidence>
<keyword evidence="3" id="KW-0812">Transmembrane</keyword>
<dbReference type="GO" id="GO:0043235">
    <property type="term" value="C:receptor complex"/>
    <property type="evidence" value="ECO:0007669"/>
    <property type="project" value="TreeGrafter"/>
</dbReference>
<evidence type="ECO:0000256" key="5">
    <source>
        <dbReference type="ARBA" id="ARBA00022741"/>
    </source>
</evidence>
<evidence type="ECO:0000256" key="1">
    <source>
        <dbReference type="ARBA" id="ARBA00004162"/>
    </source>
</evidence>
<evidence type="ECO:0000256" key="18">
    <source>
        <dbReference type="SAM" id="MobiDB-lite"/>
    </source>
</evidence>
<feature type="active site" description="Proton acceptor" evidence="14">
    <location>
        <position position="330"/>
    </location>
</feature>
<dbReference type="PRINTS" id="PR00109">
    <property type="entry name" value="TYRKINASE"/>
</dbReference>
<accession>A0A9Q0MDM1</accession>
<keyword evidence="10" id="KW-0829">Tyrosine-protein kinase</keyword>
<dbReference type="EMBL" id="JAPWDV010000001">
    <property type="protein sequence ID" value="KAJ6223657.1"/>
    <property type="molecule type" value="Genomic_DNA"/>
</dbReference>
<evidence type="ECO:0000256" key="11">
    <source>
        <dbReference type="ARBA" id="ARBA00023170"/>
    </source>
</evidence>
<keyword evidence="8" id="KW-1133">Transmembrane helix</keyword>
<feature type="binding site" evidence="15">
    <location>
        <position position="334"/>
    </location>
    <ligand>
        <name>ATP</name>
        <dbReference type="ChEBI" id="CHEBI:30616"/>
    </ligand>
</feature>
<evidence type="ECO:0000313" key="20">
    <source>
        <dbReference type="EMBL" id="KAJ6223657.1"/>
    </source>
</evidence>
<keyword evidence="5 15" id="KW-0547">Nucleotide-binding</keyword>
<evidence type="ECO:0000256" key="12">
    <source>
        <dbReference type="ARBA" id="ARBA00023180"/>
    </source>
</evidence>
<dbReference type="InterPro" id="IPR000719">
    <property type="entry name" value="Prot_kinase_dom"/>
</dbReference>
<gene>
    <name evidence="20" type="ORF">RDWZM_002202</name>
</gene>
<keyword evidence="4" id="KW-0732">Signal</keyword>
<evidence type="ECO:0000259" key="19">
    <source>
        <dbReference type="PROSITE" id="PS50011"/>
    </source>
</evidence>
<dbReference type="GO" id="GO:0007169">
    <property type="term" value="P:cell surface receptor protein tyrosine kinase signaling pathway"/>
    <property type="evidence" value="ECO:0007669"/>
    <property type="project" value="TreeGrafter"/>
</dbReference>
<keyword evidence="16" id="KW-0479">Metal-binding</keyword>
<dbReference type="GO" id="GO:0010976">
    <property type="term" value="P:positive regulation of neuron projection development"/>
    <property type="evidence" value="ECO:0007669"/>
    <property type="project" value="TreeGrafter"/>
</dbReference>
<dbReference type="Gene3D" id="2.60.40.10">
    <property type="entry name" value="Immunoglobulins"/>
    <property type="match status" value="1"/>
</dbReference>
<evidence type="ECO:0000256" key="17">
    <source>
        <dbReference type="PROSITE-ProRule" id="PRU10141"/>
    </source>
</evidence>
<dbReference type="Pfam" id="PF07714">
    <property type="entry name" value="PK_Tyr_Ser-Thr"/>
    <property type="match status" value="1"/>
</dbReference>
<dbReference type="InterPro" id="IPR050122">
    <property type="entry name" value="RTK"/>
</dbReference>
<dbReference type="CDD" id="cd00192">
    <property type="entry name" value="PTKc"/>
    <property type="match status" value="1"/>
</dbReference>
<keyword evidence="7 15" id="KW-0067">ATP-binding</keyword>
<feature type="binding site" evidence="17">
    <location>
        <position position="236"/>
    </location>
    <ligand>
        <name>ATP</name>
        <dbReference type="ChEBI" id="CHEBI:30616"/>
    </ligand>
</feature>
<keyword evidence="21" id="KW-1185">Reference proteome</keyword>